<dbReference type="Gene3D" id="3.40.109.10">
    <property type="entry name" value="NADH Oxidase"/>
    <property type="match status" value="1"/>
</dbReference>
<accession>A0ABT2LPP1</accession>
<dbReference type="RefSeq" id="WP_260903452.1">
    <property type="nucleotide sequence ID" value="NZ_JAOCZP010000003.1"/>
</dbReference>
<comment type="caution">
    <text evidence="2">The sequence shown here is derived from an EMBL/GenBank/DDBJ whole genome shotgun (WGS) entry which is preliminary data.</text>
</comment>
<proteinExistence type="predicted"/>
<dbReference type="InterPro" id="IPR029479">
    <property type="entry name" value="Nitroreductase"/>
</dbReference>
<dbReference type="EC" id="1.13.11.79" evidence="2"/>
<reference evidence="2 3" key="1">
    <citation type="submission" date="2022-09" db="EMBL/GenBank/DDBJ databases">
        <title>Chelativorans salina sp. nov., a novel slightly halophilic bacterium isolated from a saline lake sediment enrichment.</title>
        <authorList>
            <person name="Gao L."/>
            <person name="Fang B.-Z."/>
            <person name="Li W.-J."/>
        </authorList>
    </citation>
    <scope>NUCLEOTIDE SEQUENCE [LARGE SCALE GENOMIC DNA]</scope>
    <source>
        <strain evidence="2 3">EGI FJ00035</strain>
    </source>
</reference>
<dbReference type="NCBIfam" id="TIGR02476">
    <property type="entry name" value="BluB"/>
    <property type="match status" value="1"/>
</dbReference>
<dbReference type="InterPro" id="IPR050627">
    <property type="entry name" value="Nitroreductase/BluB"/>
</dbReference>
<gene>
    <name evidence="2" type="primary">bluB</name>
    <name evidence="2" type="ORF">N5A92_13430</name>
</gene>
<evidence type="ECO:0000313" key="3">
    <source>
        <dbReference type="Proteomes" id="UP001320831"/>
    </source>
</evidence>
<dbReference type="PANTHER" id="PTHR23026">
    <property type="entry name" value="NADPH NITROREDUCTASE"/>
    <property type="match status" value="1"/>
</dbReference>
<dbReference type="CDD" id="cd02145">
    <property type="entry name" value="BluB"/>
    <property type="match status" value="1"/>
</dbReference>
<dbReference type="InterPro" id="IPR000415">
    <property type="entry name" value="Nitroreductase-like"/>
</dbReference>
<dbReference type="PANTHER" id="PTHR23026:SF123">
    <property type="entry name" value="NAD(P)H NITROREDUCTASE RV3131-RELATED"/>
    <property type="match status" value="1"/>
</dbReference>
<sequence length="225" mass="24959">MSKAASFRNAGPSTEPPAFDAAFREKLRDLFSWRRDVRRFRPEPLPGGLLERLLDSASLAPSVGLSQPWRFVIVRSAERRAMIRENFERCNAKALAAQPSERAGRYARLKLAGLDEAPCHVAVFADRSTGQGHGLGRRTMPEMIEYSAVMAVYTLWLLARAEGVGLGWVSILEPKDVIAALDVPPAWSFIGYLCLGYPAAEDSVPALERAGWEKRASANTFRIER</sequence>
<evidence type="ECO:0000313" key="2">
    <source>
        <dbReference type="EMBL" id="MCT7376034.1"/>
    </source>
</evidence>
<name>A0ABT2LPP1_9HYPH</name>
<dbReference type="Proteomes" id="UP001320831">
    <property type="component" value="Unassembled WGS sequence"/>
</dbReference>
<protein>
    <submittedName>
        <fullName evidence="2">5,6-dimethylbenzimidazole synthase</fullName>
        <ecNumber evidence="2">1.13.11.79</ecNumber>
    </submittedName>
</protein>
<organism evidence="2 3">
    <name type="scientific">Chelativorans salis</name>
    <dbReference type="NCBI Taxonomy" id="2978478"/>
    <lineage>
        <taxon>Bacteria</taxon>
        <taxon>Pseudomonadati</taxon>
        <taxon>Pseudomonadota</taxon>
        <taxon>Alphaproteobacteria</taxon>
        <taxon>Hyphomicrobiales</taxon>
        <taxon>Phyllobacteriaceae</taxon>
        <taxon>Chelativorans</taxon>
    </lineage>
</organism>
<keyword evidence="2" id="KW-0560">Oxidoreductase</keyword>
<dbReference type="Pfam" id="PF00881">
    <property type="entry name" value="Nitroreductase"/>
    <property type="match status" value="1"/>
</dbReference>
<dbReference type="EMBL" id="JAOCZP010000003">
    <property type="protein sequence ID" value="MCT7376034.1"/>
    <property type="molecule type" value="Genomic_DNA"/>
</dbReference>
<feature type="domain" description="Nitroreductase" evidence="1">
    <location>
        <begin position="33"/>
        <end position="197"/>
    </location>
</feature>
<dbReference type="InterPro" id="IPR012825">
    <property type="entry name" value="BluB"/>
</dbReference>
<keyword evidence="3" id="KW-1185">Reference proteome</keyword>
<evidence type="ECO:0000259" key="1">
    <source>
        <dbReference type="Pfam" id="PF00881"/>
    </source>
</evidence>
<dbReference type="SUPFAM" id="SSF55469">
    <property type="entry name" value="FMN-dependent nitroreductase-like"/>
    <property type="match status" value="1"/>
</dbReference>
<dbReference type="GO" id="GO:0102919">
    <property type="term" value="F:5,6-dimethylbenzimidazole synthase activity"/>
    <property type="evidence" value="ECO:0007669"/>
    <property type="project" value="UniProtKB-EC"/>
</dbReference>